<proteinExistence type="inferred from homology"/>
<evidence type="ECO:0000256" key="3">
    <source>
        <dbReference type="ARBA" id="ARBA00022552"/>
    </source>
</evidence>
<comment type="caution">
    <text evidence="6">The sequence shown here is derived from an EMBL/GenBank/DDBJ whole genome shotgun (WGS) entry which is preliminary data.</text>
</comment>
<evidence type="ECO:0008006" key="8">
    <source>
        <dbReference type="Google" id="ProtNLM"/>
    </source>
</evidence>
<dbReference type="InterPro" id="IPR007144">
    <property type="entry name" value="SSU_processome_Utp11"/>
</dbReference>
<dbReference type="AlphaFoldDB" id="A0AA41SKU8"/>
<evidence type="ECO:0000256" key="4">
    <source>
        <dbReference type="ARBA" id="ARBA00023242"/>
    </source>
</evidence>
<keyword evidence="3" id="KW-0698">rRNA processing</keyword>
<keyword evidence="4" id="KW-0539">Nucleus</keyword>
<dbReference type="Proteomes" id="UP001177140">
    <property type="component" value="Unassembled WGS sequence"/>
</dbReference>
<dbReference type="Pfam" id="PF03998">
    <property type="entry name" value="Utp11"/>
    <property type="match status" value="1"/>
</dbReference>
<organism evidence="6 7">
    <name type="scientific">Papaver nudicaule</name>
    <name type="common">Iceland poppy</name>
    <dbReference type="NCBI Taxonomy" id="74823"/>
    <lineage>
        <taxon>Eukaryota</taxon>
        <taxon>Viridiplantae</taxon>
        <taxon>Streptophyta</taxon>
        <taxon>Embryophyta</taxon>
        <taxon>Tracheophyta</taxon>
        <taxon>Spermatophyta</taxon>
        <taxon>Magnoliopsida</taxon>
        <taxon>Ranunculales</taxon>
        <taxon>Papaveraceae</taxon>
        <taxon>Papaveroideae</taxon>
        <taxon>Papaver</taxon>
    </lineage>
</organism>
<sequence>MSSLRNAIPRKAHKERSQPQSRKKFGILEKHKDYQQRAMAYRTKENILRKLREKVAFKNPDEFYFKMINTKTVDGVHRPERERKYTEEEQLLMKTQDMGYILQKIQSDKKKIERLNSILHSLGDQPSNRHVYLAED</sequence>
<dbReference type="GO" id="GO:0032040">
    <property type="term" value="C:small-subunit processome"/>
    <property type="evidence" value="ECO:0007669"/>
    <property type="project" value="InterPro"/>
</dbReference>
<comment type="subcellular location">
    <subcellularLocation>
        <location evidence="1">Nucleus</location>
        <location evidence="1">Nucleolus</location>
    </subcellularLocation>
</comment>
<evidence type="ECO:0000256" key="1">
    <source>
        <dbReference type="ARBA" id="ARBA00004604"/>
    </source>
</evidence>
<evidence type="ECO:0000256" key="2">
    <source>
        <dbReference type="ARBA" id="ARBA00008105"/>
    </source>
</evidence>
<dbReference type="GO" id="GO:0006364">
    <property type="term" value="P:rRNA processing"/>
    <property type="evidence" value="ECO:0007669"/>
    <property type="project" value="UniProtKB-KW"/>
</dbReference>
<feature type="non-terminal residue" evidence="6">
    <location>
        <position position="1"/>
    </location>
</feature>
<dbReference type="PANTHER" id="PTHR12838:SF0">
    <property type="entry name" value="U3 SMALL NUCLEOLAR RNA-ASSOCIATED PROTEIN 11-RELATED"/>
    <property type="match status" value="1"/>
</dbReference>
<accession>A0AA41SKU8</accession>
<keyword evidence="7" id="KW-1185">Reference proteome</keyword>
<gene>
    <name evidence="6" type="ORF">MKW94_016842</name>
</gene>
<dbReference type="EMBL" id="JAJJMA010173005">
    <property type="protein sequence ID" value="MCL7036865.1"/>
    <property type="molecule type" value="Genomic_DNA"/>
</dbReference>
<reference evidence="6" key="1">
    <citation type="submission" date="2022-03" db="EMBL/GenBank/DDBJ databases">
        <title>A functionally conserved STORR gene fusion in Papaver species that diverged 16.8 million years ago.</title>
        <authorList>
            <person name="Catania T."/>
        </authorList>
    </citation>
    <scope>NUCLEOTIDE SEQUENCE</scope>
    <source>
        <strain evidence="6">S-191538</strain>
    </source>
</reference>
<evidence type="ECO:0000313" key="6">
    <source>
        <dbReference type="EMBL" id="MCL7036865.1"/>
    </source>
</evidence>
<evidence type="ECO:0000256" key="5">
    <source>
        <dbReference type="SAM" id="MobiDB-lite"/>
    </source>
</evidence>
<protein>
    <recommendedName>
        <fullName evidence="8">U3 small nucleolar RNA-associated protein 11</fullName>
    </recommendedName>
</protein>
<feature type="region of interest" description="Disordered" evidence="5">
    <location>
        <begin position="1"/>
        <end position="26"/>
    </location>
</feature>
<comment type="similarity">
    <text evidence="2">Belongs to the UTP11 family.</text>
</comment>
<name>A0AA41SKU8_PAPNU</name>
<evidence type="ECO:0000313" key="7">
    <source>
        <dbReference type="Proteomes" id="UP001177140"/>
    </source>
</evidence>
<dbReference type="PANTHER" id="PTHR12838">
    <property type="entry name" value="U3 SMALL NUCLEOLAR RNA-ASSOCIATED PROTEIN 11"/>
    <property type="match status" value="1"/>
</dbReference>